<dbReference type="Proteomes" id="UP000239204">
    <property type="component" value="Unassembled WGS sequence"/>
</dbReference>
<dbReference type="AlphaFoldDB" id="A0A2S7AJC0"/>
<evidence type="ECO:0000313" key="1">
    <source>
        <dbReference type="EMBL" id="PPU09996.1"/>
    </source>
</evidence>
<dbReference type="EMBL" id="MIGY01000001">
    <property type="protein sequence ID" value="PPU09996.1"/>
    <property type="molecule type" value="Genomic_DNA"/>
</dbReference>
<sequence>MRTSRAGGTWQLRACGGGVASGDSGFGIRDSGFGIRDSGFGIRESGIGNRESGIGRASAIRSAFAGGRRFGLRAVRC</sequence>
<accession>A0A2S7AJC0</accession>
<comment type="caution">
    <text evidence="1">The sequence shown here is derived from an EMBL/GenBank/DDBJ whole genome shotgun (WGS) entry which is preliminary data.</text>
</comment>
<proteinExistence type="predicted"/>
<gene>
    <name evidence="1" type="ORF">XarjCFBP7645_02180</name>
</gene>
<name>A0A2S7AJC0_9XANT</name>
<protein>
    <submittedName>
        <fullName evidence="1">Uncharacterized protein</fullName>
    </submittedName>
</protein>
<reference evidence="1 2" key="1">
    <citation type="submission" date="2016-08" db="EMBL/GenBank/DDBJ databases">
        <title>Evolution of the type three secretion system and type three effector repertoires in Xanthomonas.</title>
        <authorList>
            <person name="Merda D."/>
            <person name="Briand M."/>
            <person name="Bosis E."/>
            <person name="Rousseau C."/>
            <person name="Portier P."/>
            <person name="Jacques M.-A."/>
            <person name="Fischer-Le Saux M."/>
        </authorList>
    </citation>
    <scope>NUCLEOTIDE SEQUENCE [LARGE SCALE GENOMIC DNA]</scope>
    <source>
        <strain evidence="1 2">CFBP 7645</strain>
    </source>
</reference>
<organism evidence="1 2">
    <name type="scientific">Xanthomonas arboricola</name>
    <dbReference type="NCBI Taxonomy" id="56448"/>
    <lineage>
        <taxon>Bacteria</taxon>
        <taxon>Pseudomonadati</taxon>
        <taxon>Pseudomonadota</taxon>
        <taxon>Gammaproteobacteria</taxon>
        <taxon>Lysobacterales</taxon>
        <taxon>Lysobacteraceae</taxon>
        <taxon>Xanthomonas</taxon>
    </lineage>
</organism>
<evidence type="ECO:0000313" key="2">
    <source>
        <dbReference type="Proteomes" id="UP000239204"/>
    </source>
</evidence>